<feature type="transmembrane region" description="Helical" evidence="1">
    <location>
        <begin position="169"/>
        <end position="186"/>
    </location>
</feature>
<dbReference type="InterPro" id="IPR019428">
    <property type="entry name" value="7TM_GPCR_serpentine_rcpt_Str"/>
</dbReference>
<feature type="transmembrane region" description="Helical" evidence="1">
    <location>
        <begin position="124"/>
        <end position="149"/>
    </location>
</feature>
<reference evidence="2 3" key="2">
    <citation type="journal article" date="2011" name="PLoS Genet.">
        <title>Caenorhabditis briggsae recombinant inbred line genotypes reveal inter-strain incompatibility and the evolution of recombination.</title>
        <authorList>
            <person name="Ross J.A."/>
            <person name="Koboldt D.C."/>
            <person name="Staisch J.E."/>
            <person name="Chamberlin H.M."/>
            <person name="Gupta B.P."/>
            <person name="Miller R.D."/>
            <person name="Baird S.E."/>
            <person name="Haag E.S."/>
        </authorList>
    </citation>
    <scope>NUCLEOTIDE SEQUENCE [LARGE SCALE GENOMIC DNA]</scope>
    <source>
        <strain evidence="2 3">AF16</strain>
    </source>
</reference>
<proteinExistence type="predicted"/>
<keyword evidence="1" id="KW-0472">Membrane</keyword>
<accession>A8XES2</accession>
<dbReference type="PANTHER" id="PTHR22943:SF242">
    <property type="entry name" value="SEVEN TM RECEPTOR"/>
    <property type="match status" value="1"/>
</dbReference>
<name>A8XES2_CAEBR</name>
<keyword evidence="3" id="KW-1185">Reference proteome</keyword>
<dbReference type="eggNOG" id="ENOG502TJHH">
    <property type="taxonomic scope" value="Eukaryota"/>
</dbReference>
<evidence type="ECO:0000313" key="3">
    <source>
        <dbReference type="Proteomes" id="UP000008549"/>
    </source>
</evidence>
<feature type="transmembrane region" description="Helical" evidence="1">
    <location>
        <begin position="12"/>
        <end position="30"/>
    </location>
</feature>
<dbReference type="CTD" id="8578189"/>
<keyword evidence="1" id="KW-0812">Transmembrane</keyword>
<dbReference type="SUPFAM" id="SSF81321">
    <property type="entry name" value="Family A G protein-coupled receptor-like"/>
    <property type="match status" value="1"/>
</dbReference>
<evidence type="ECO:0000256" key="1">
    <source>
        <dbReference type="SAM" id="Phobius"/>
    </source>
</evidence>
<dbReference type="AlphaFoldDB" id="A8XES2"/>
<protein>
    <submittedName>
        <fullName evidence="2">Protein CBG12112</fullName>
    </submittedName>
</protein>
<gene>
    <name evidence="2 4" type="ORF">CBG12112</name>
    <name evidence="2" type="ORF">CBG_12112</name>
</gene>
<dbReference type="RefSeq" id="XP_045094761.1">
    <property type="nucleotide sequence ID" value="XM_045237020.1"/>
</dbReference>
<feature type="transmembrane region" description="Helical" evidence="1">
    <location>
        <begin position="81"/>
        <end position="103"/>
    </location>
</feature>
<reference evidence="2 3" key="1">
    <citation type="journal article" date="2003" name="PLoS Biol.">
        <title>The genome sequence of Caenorhabditis briggsae: a platform for comparative genomics.</title>
        <authorList>
            <person name="Stein L.D."/>
            <person name="Bao Z."/>
            <person name="Blasiar D."/>
            <person name="Blumenthal T."/>
            <person name="Brent M.R."/>
            <person name="Chen N."/>
            <person name="Chinwalla A."/>
            <person name="Clarke L."/>
            <person name="Clee C."/>
            <person name="Coghlan A."/>
            <person name="Coulson A."/>
            <person name="D'Eustachio P."/>
            <person name="Fitch D.H."/>
            <person name="Fulton L.A."/>
            <person name="Fulton R.E."/>
            <person name="Griffiths-Jones S."/>
            <person name="Harris T.W."/>
            <person name="Hillier L.W."/>
            <person name="Kamath R."/>
            <person name="Kuwabara P.E."/>
            <person name="Mardis E.R."/>
            <person name="Marra M.A."/>
            <person name="Miner T.L."/>
            <person name="Minx P."/>
            <person name="Mullikin J.C."/>
            <person name="Plumb R.W."/>
            <person name="Rogers J."/>
            <person name="Schein J.E."/>
            <person name="Sohrmann M."/>
            <person name="Spieth J."/>
            <person name="Stajich J.E."/>
            <person name="Wei C."/>
            <person name="Willey D."/>
            <person name="Wilson R.K."/>
            <person name="Durbin R."/>
            <person name="Waterston R.H."/>
        </authorList>
    </citation>
    <scope>NUCLEOTIDE SEQUENCE [LARGE SCALE GENOMIC DNA]</scope>
    <source>
        <strain evidence="2 3">AF16</strain>
    </source>
</reference>
<feature type="transmembrane region" description="Helical" evidence="1">
    <location>
        <begin position="42"/>
        <end position="61"/>
    </location>
</feature>
<dbReference type="PANTHER" id="PTHR22943">
    <property type="entry name" value="7-TRANSMEMBRANE DOMAIN RECEPTOR C.ELEGANS"/>
    <property type="match status" value="1"/>
</dbReference>
<dbReference type="InterPro" id="IPR019423">
    <property type="entry name" value="7TM_GPCR_serpentine_rcpt_Srj"/>
</dbReference>
<dbReference type="GeneID" id="8578189"/>
<dbReference type="EMBL" id="HE600941">
    <property type="protein sequence ID" value="CAP31144.2"/>
    <property type="molecule type" value="Genomic_DNA"/>
</dbReference>
<sequence length="214" mass="23907">MTMPLIVRISQYFGFVATEISTLLLLYLIITKGAKKLGTYKYVMLSYSVFSVIYAVVEILTQPYPDESGQMFINYSDFASCFGICGIMGLFITIILICGFLTFRKMESVGATMSFKTKELNNQLFRTLVVQTMVPILTMFTPVGLLVIFPMFSINVGKFANAPSLNAGIYPALDATIAIFMIRDFRDVVICRRGRRVTFITNTSAAQYSVTADI</sequence>
<evidence type="ECO:0000313" key="4">
    <source>
        <dbReference type="WormBase" id="CBG12112"/>
    </source>
</evidence>
<dbReference type="HOGENOM" id="CLU_036335_6_0_1"/>
<evidence type="ECO:0000313" key="2">
    <source>
        <dbReference type="EMBL" id="CAP31144.2"/>
    </source>
</evidence>
<keyword evidence="1" id="KW-1133">Transmembrane helix</keyword>
<dbReference type="Proteomes" id="UP000008549">
    <property type="component" value="Unassembled WGS sequence"/>
</dbReference>
<dbReference type="Pfam" id="PF10319">
    <property type="entry name" value="7TM_GPCR_Srj"/>
    <property type="match status" value="1"/>
</dbReference>
<dbReference type="KEGG" id="cbr:CBG_12112"/>
<organism evidence="2 3">
    <name type="scientific">Caenorhabditis briggsae</name>
    <dbReference type="NCBI Taxonomy" id="6238"/>
    <lineage>
        <taxon>Eukaryota</taxon>
        <taxon>Metazoa</taxon>
        <taxon>Ecdysozoa</taxon>
        <taxon>Nematoda</taxon>
        <taxon>Chromadorea</taxon>
        <taxon>Rhabditida</taxon>
        <taxon>Rhabditina</taxon>
        <taxon>Rhabditomorpha</taxon>
        <taxon>Rhabditoidea</taxon>
        <taxon>Rhabditidae</taxon>
        <taxon>Peloderinae</taxon>
        <taxon>Caenorhabditis</taxon>
    </lineage>
</organism>
<dbReference type="WormBase" id="CBG12112">
    <property type="protein sequence ID" value="CBP49922"/>
    <property type="gene ID" value="WBGene00033112"/>
</dbReference>
<dbReference type="Pfam" id="PF10326">
    <property type="entry name" value="7TM_GPCR_Str"/>
    <property type="match status" value="1"/>
</dbReference>
<dbReference type="InParanoid" id="A8XES2"/>